<dbReference type="WBParaSite" id="ES5_v2.g19519.t1">
    <property type="protein sequence ID" value="ES5_v2.g19519.t1"/>
    <property type="gene ID" value="ES5_v2.g19519"/>
</dbReference>
<name>A0AC34FQB6_9BILA</name>
<accession>A0AC34FQB6</accession>
<reference evidence="2" key="1">
    <citation type="submission" date="2022-11" db="UniProtKB">
        <authorList>
            <consortium name="WormBaseParasite"/>
        </authorList>
    </citation>
    <scope>IDENTIFICATION</scope>
</reference>
<protein>
    <submittedName>
        <fullName evidence="2">Uncharacterized protein</fullName>
    </submittedName>
</protein>
<evidence type="ECO:0000313" key="1">
    <source>
        <dbReference type="Proteomes" id="UP000887579"/>
    </source>
</evidence>
<proteinExistence type="predicted"/>
<sequence length="327" mass="37421">MLQNDEFKQCHLNGFSCVLSKNSDFSNLEADLQKLLKDPSPNILNNNIRGYEYVYLLSFSKNVTEHTVREFAKQRREYCSPGGVDKNDLDLLRIGYVGTFGNPPPRLIHHSQNAMSTIGFEEISAKSAFFHSACTDILEQKYGNQKCESIDFSQQFPPAIEMICLGSFKKADAARLEFLCTVALNMVSLCHASLYHASNLGDFIKDVDEKEQIEVAAKLIRYGLKYGKRYEVNPLAYFNNPKFHDTITYTIHKSDNSFCDDCNFNVEYETGESSVKWYPMKSVLYKYLNEVLIGYQGEEEDIKAMCRWETLNDDGPDAPEIKKSRDE</sequence>
<evidence type="ECO:0000313" key="2">
    <source>
        <dbReference type="WBParaSite" id="ES5_v2.g19519.t1"/>
    </source>
</evidence>
<dbReference type="Proteomes" id="UP000887579">
    <property type="component" value="Unplaced"/>
</dbReference>
<organism evidence="1 2">
    <name type="scientific">Panagrolaimus sp. ES5</name>
    <dbReference type="NCBI Taxonomy" id="591445"/>
    <lineage>
        <taxon>Eukaryota</taxon>
        <taxon>Metazoa</taxon>
        <taxon>Ecdysozoa</taxon>
        <taxon>Nematoda</taxon>
        <taxon>Chromadorea</taxon>
        <taxon>Rhabditida</taxon>
        <taxon>Tylenchina</taxon>
        <taxon>Panagrolaimomorpha</taxon>
        <taxon>Panagrolaimoidea</taxon>
        <taxon>Panagrolaimidae</taxon>
        <taxon>Panagrolaimus</taxon>
    </lineage>
</organism>